<gene>
    <name evidence="7" type="ORF">Poli38472_000291</name>
</gene>
<protein>
    <submittedName>
        <fullName evidence="7">Uncharacterized protein</fullName>
    </submittedName>
</protein>
<feature type="transmembrane region" description="Helical" evidence="6">
    <location>
        <begin position="324"/>
        <end position="345"/>
    </location>
</feature>
<dbReference type="PIRSF" id="PIRSF006060">
    <property type="entry name" value="AA_transporter"/>
    <property type="match status" value="1"/>
</dbReference>
<feature type="transmembrane region" description="Helical" evidence="6">
    <location>
        <begin position="149"/>
        <end position="166"/>
    </location>
</feature>
<feature type="transmembrane region" description="Helical" evidence="6">
    <location>
        <begin position="12"/>
        <end position="35"/>
    </location>
</feature>
<keyword evidence="4 6" id="KW-1133">Transmembrane helix</keyword>
<feature type="transmembrane region" description="Helical" evidence="6">
    <location>
        <begin position="84"/>
        <end position="111"/>
    </location>
</feature>
<dbReference type="AlphaFoldDB" id="A0A8K1CBD7"/>
<feature type="transmembrane region" description="Helical" evidence="6">
    <location>
        <begin position="357"/>
        <end position="378"/>
    </location>
</feature>
<dbReference type="EMBL" id="SPLM01000108">
    <property type="protein sequence ID" value="TMW60249.1"/>
    <property type="molecule type" value="Genomic_DNA"/>
</dbReference>
<dbReference type="InterPro" id="IPR002293">
    <property type="entry name" value="AA/rel_permease1"/>
</dbReference>
<dbReference type="GO" id="GO:0022857">
    <property type="term" value="F:transmembrane transporter activity"/>
    <property type="evidence" value="ECO:0007669"/>
    <property type="project" value="InterPro"/>
</dbReference>
<organism evidence="7 8">
    <name type="scientific">Pythium oligandrum</name>
    <name type="common">Mycoparasitic fungus</name>
    <dbReference type="NCBI Taxonomy" id="41045"/>
    <lineage>
        <taxon>Eukaryota</taxon>
        <taxon>Sar</taxon>
        <taxon>Stramenopiles</taxon>
        <taxon>Oomycota</taxon>
        <taxon>Peronosporomycetes</taxon>
        <taxon>Pythiales</taxon>
        <taxon>Pythiaceae</taxon>
        <taxon>Pythium</taxon>
    </lineage>
</organism>
<accession>A0A8K1CBD7</accession>
<evidence type="ECO:0000256" key="4">
    <source>
        <dbReference type="ARBA" id="ARBA00022989"/>
    </source>
</evidence>
<keyword evidence="2" id="KW-1003">Cell membrane</keyword>
<reference evidence="7" key="1">
    <citation type="submission" date="2019-03" db="EMBL/GenBank/DDBJ databases">
        <title>Long read genome sequence of the mycoparasitic Pythium oligandrum ATCC 38472 isolated from sugarbeet rhizosphere.</title>
        <authorList>
            <person name="Gaulin E."/>
        </authorList>
    </citation>
    <scope>NUCLEOTIDE SEQUENCE</scope>
    <source>
        <strain evidence="7">ATCC 38472_TT</strain>
    </source>
</reference>
<evidence type="ECO:0000256" key="2">
    <source>
        <dbReference type="ARBA" id="ARBA00022475"/>
    </source>
</evidence>
<dbReference type="OrthoDB" id="3900342at2759"/>
<name>A0A8K1CBD7_PYTOL</name>
<feature type="transmembrane region" description="Helical" evidence="6">
    <location>
        <begin position="123"/>
        <end position="142"/>
    </location>
</feature>
<dbReference type="Pfam" id="PF13520">
    <property type="entry name" value="AA_permease_2"/>
    <property type="match status" value="1"/>
</dbReference>
<proteinExistence type="predicted"/>
<evidence type="ECO:0000313" key="7">
    <source>
        <dbReference type="EMBL" id="TMW60249.1"/>
    </source>
</evidence>
<keyword evidence="5 6" id="KW-0472">Membrane</keyword>
<evidence type="ECO:0000256" key="1">
    <source>
        <dbReference type="ARBA" id="ARBA00004651"/>
    </source>
</evidence>
<keyword evidence="3 6" id="KW-0812">Transmembrane</keyword>
<evidence type="ECO:0000256" key="3">
    <source>
        <dbReference type="ARBA" id="ARBA00022692"/>
    </source>
</evidence>
<comment type="caution">
    <text evidence="7">The sequence shown here is derived from an EMBL/GenBank/DDBJ whole genome shotgun (WGS) entry which is preliminary data.</text>
</comment>
<feature type="transmembrane region" description="Helical" evidence="6">
    <location>
        <begin position="41"/>
        <end position="63"/>
    </location>
</feature>
<dbReference type="GO" id="GO:0005886">
    <property type="term" value="C:plasma membrane"/>
    <property type="evidence" value="ECO:0007669"/>
    <property type="project" value="UniProtKB-SubCell"/>
</dbReference>
<sequence length="476" mass="51634">MSEGSHRYARAPHLWALGVGAVISGDFFGWQAALIAGFNGLLIILTAVTILYVLLSFSIAELSSTVPSGGGPYIFALHGIGRNAAFFAGIAESLKVITTCAVIVVGIGSYLNQLLGTDDSLAPLWWTIFYVLFAGLNIIGVVLTFRIQLVTTLLSVLLLLVFYVGAATKISYQEWVVEQDWKYNDGWDGIVHGFSFTLWFYLGIEELPLAIEDTIEPEKNMPRGLISSILTLVVISYCTVIFNSMISPGAAAMSLSSSPLLEGYKTVFGDNSTTSGFTWLLIVGLISSFHSFIFCMANLLYAIARDGYMPKILTKLYPGRDTPYVALIAGSFIGLVLALLLHFIIGDVRLGSVLINLALIGALVSYGFQLTAFILLRVREPERPRPYRSPFGIPGAVLCMVLCAFAVFTIIYTGVSDSDFRASLVTAVIYFALGGAYFWFSVRPSLGEKLVDPETGLATTTKLMTETLLTPKSTTA</sequence>
<evidence type="ECO:0000313" key="8">
    <source>
        <dbReference type="Proteomes" id="UP000794436"/>
    </source>
</evidence>
<feature type="transmembrane region" description="Helical" evidence="6">
    <location>
        <begin position="186"/>
        <end position="204"/>
    </location>
</feature>
<dbReference type="Proteomes" id="UP000794436">
    <property type="component" value="Unassembled WGS sequence"/>
</dbReference>
<evidence type="ECO:0000256" key="5">
    <source>
        <dbReference type="ARBA" id="ARBA00023136"/>
    </source>
</evidence>
<dbReference type="PANTHER" id="PTHR42770:SF7">
    <property type="entry name" value="MEMBRANE PROTEIN"/>
    <property type="match status" value="1"/>
</dbReference>
<feature type="transmembrane region" description="Helical" evidence="6">
    <location>
        <begin position="277"/>
        <end position="303"/>
    </location>
</feature>
<feature type="transmembrane region" description="Helical" evidence="6">
    <location>
        <begin position="225"/>
        <end position="246"/>
    </location>
</feature>
<dbReference type="PANTHER" id="PTHR42770">
    <property type="entry name" value="AMINO ACID TRANSPORTER-RELATED"/>
    <property type="match status" value="1"/>
</dbReference>
<dbReference type="Gene3D" id="1.20.1740.10">
    <property type="entry name" value="Amino acid/polyamine transporter I"/>
    <property type="match status" value="1"/>
</dbReference>
<keyword evidence="8" id="KW-1185">Reference proteome</keyword>
<comment type="subcellular location">
    <subcellularLocation>
        <location evidence="1">Cell membrane</location>
        <topology evidence="1">Multi-pass membrane protein</topology>
    </subcellularLocation>
</comment>
<feature type="transmembrane region" description="Helical" evidence="6">
    <location>
        <begin position="420"/>
        <end position="440"/>
    </location>
</feature>
<evidence type="ECO:0000256" key="6">
    <source>
        <dbReference type="SAM" id="Phobius"/>
    </source>
</evidence>
<dbReference type="InterPro" id="IPR050367">
    <property type="entry name" value="APC_superfamily"/>
</dbReference>
<feature type="transmembrane region" description="Helical" evidence="6">
    <location>
        <begin position="390"/>
        <end position="414"/>
    </location>
</feature>